<proteinExistence type="predicted"/>
<keyword evidence="2" id="KW-1185">Reference proteome</keyword>
<sequence length="67" mass="7486">MSGKSYTVELVNGRVFQHSNIDVVHSDRHGQLKLMREAESGHKADRELAAAYQMGMVLAFQEVPVES</sequence>
<protein>
    <submittedName>
        <fullName evidence="1">Uncharacterized protein</fullName>
    </submittedName>
</protein>
<dbReference type="KEGG" id="vg:5687483"/>
<evidence type="ECO:0000313" key="1">
    <source>
        <dbReference type="EMBL" id="CAK24984.1"/>
    </source>
</evidence>
<dbReference type="Proteomes" id="UP000002089">
    <property type="component" value="Segment"/>
</dbReference>
<reference evidence="1 2" key="1">
    <citation type="journal article" date="2006" name="J. Bacteriol.">
        <title>Genomic analysis of Pseudomonas aeruginosa phages LKD16 and LKA1: establishment of the phiKMV subgroup within the T7 supergroup.</title>
        <authorList>
            <person name="Ceyssens P.J."/>
            <person name="Lavigne R."/>
            <person name="Mattheus W."/>
            <person name="Chibeu A."/>
            <person name="Hertveldt K."/>
            <person name="Mast J."/>
            <person name="Robben J."/>
            <person name="Volckaert G."/>
        </authorList>
    </citation>
    <scope>NUCLEOTIDE SEQUENCE</scope>
</reference>
<evidence type="ECO:0000313" key="2">
    <source>
        <dbReference type="Proteomes" id="UP000002089"/>
    </source>
</evidence>
<dbReference type="EMBL" id="AM265639">
    <property type="protein sequence ID" value="CAK24984.1"/>
    <property type="molecule type" value="Genomic_DNA"/>
</dbReference>
<name>Q0E5Z8_9CAUD</name>
<organism evidence="1 2">
    <name type="scientific">Pseudomonas phage LKA1</name>
    <dbReference type="NCBI Taxonomy" id="386793"/>
    <lineage>
        <taxon>Viruses</taxon>
        <taxon>Duplodnaviria</taxon>
        <taxon>Heunggongvirae</taxon>
        <taxon>Uroviricota</taxon>
        <taxon>Caudoviricetes</taxon>
        <taxon>Autographivirales</taxon>
        <taxon>Autoscriptoviridae</taxon>
        <taxon>Stubburvirus</taxon>
        <taxon>Stubburvirus LKA1</taxon>
    </lineage>
</organism>
<dbReference type="GeneID" id="5687483"/>
<accession>Q0E5Z8</accession>
<dbReference type="RefSeq" id="YP_001522857.1">
    <property type="nucleotide sequence ID" value="NC_009936.1"/>
</dbReference>